<dbReference type="InterPro" id="IPR000412">
    <property type="entry name" value="ABC_2_transport"/>
</dbReference>
<reference evidence="9" key="2">
    <citation type="submission" date="2020-09" db="EMBL/GenBank/DDBJ databases">
        <authorList>
            <person name="Sun Q."/>
            <person name="Zhou Y."/>
        </authorList>
    </citation>
    <scope>NUCLEOTIDE SEQUENCE</scope>
    <source>
        <strain evidence="9">CGMCC 1.12827</strain>
    </source>
</reference>
<evidence type="ECO:0000256" key="7">
    <source>
        <dbReference type="SAM" id="MobiDB-lite"/>
    </source>
</evidence>
<feature type="transmembrane region" description="Helical" evidence="6">
    <location>
        <begin position="77"/>
        <end position="102"/>
    </location>
</feature>
<organism evidence="9 10">
    <name type="scientific">Gordonia jinhuaensis</name>
    <dbReference type="NCBI Taxonomy" id="1517702"/>
    <lineage>
        <taxon>Bacteria</taxon>
        <taxon>Bacillati</taxon>
        <taxon>Actinomycetota</taxon>
        <taxon>Actinomycetes</taxon>
        <taxon>Mycobacteriales</taxon>
        <taxon>Gordoniaceae</taxon>
        <taxon>Gordonia</taxon>
    </lineage>
</organism>
<feature type="compositionally biased region" description="Basic and acidic residues" evidence="7">
    <location>
        <begin position="1"/>
        <end position="10"/>
    </location>
</feature>
<dbReference type="Pfam" id="PF01061">
    <property type="entry name" value="ABC2_membrane"/>
    <property type="match status" value="1"/>
</dbReference>
<keyword evidence="10" id="KW-1185">Reference proteome</keyword>
<dbReference type="EMBL" id="BMGC01000030">
    <property type="protein sequence ID" value="GGB42102.1"/>
    <property type="molecule type" value="Genomic_DNA"/>
</dbReference>
<comment type="caution">
    <text evidence="9">The sequence shown here is derived from an EMBL/GenBank/DDBJ whole genome shotgun (WGS) entry which is preliminary data.</text>
</comment>
<accession>A0A916TGE2</accession>
<feature type="transmembrane region" description="Helical" evidence="6">
    <location>
        <begin position="45"/>
        <end position="65"/>
    </location>
</feature>
<dbReference type="InterPro" id="IPR047817">
    <property type="entry name" value="ABC2_TM_bact-type"/>
</dbReference>
<dbReference type="AlphaFoldDB" id="A0A916TGE2"/>
<dbReference type="RefSeq" id="WP_229742791.1">
    <property type="nucleotide sequence ID" value="NZ_BMGC01000030.1"/>
</dbReference>
<dbReference type="PANTHER" id="PTHR43229">
    <property type="entry name" value="NODULATION PROTEIN J"/>
    <property type="match status" value="1"/>
</dbReference>
<keyword evidence="6" id="KW-0813">Transport</keyword>
<keyword evidence="2 6" id="KW-0812">Transmembrane</keyword>
<feature type="transmembrane region" description="Helical" evidence="6">
    <location>
        <begin position="123"/>
        <end position="150"/>
    </location>
</feature>
<feature type="region of interest" description="Disordered" evidence="7">
    <location>
        <begin position="1"/>
        <end position="21"/>
    </location>
</feature>
<name>A0A916TGE2_9ACTN</name>
<evidence type="ECO:0000256" key="3">
    <source>
        <dbReference type="ARBA" id="ARBA00022989"/>
    </source>
</evidence>
<dbReference type="PIRSF" id="PIRSF006648">
    <property type="entry name" value="DrrB"/>
    <property type="match status" value="1"/>
</dbReference>
<keyword evidence="5" id="KW-0046">Antibiotic resistance</keyword>
<sequence>MSETMIDTHARPSTPECPRRAVSTGRQVGALAGSALRSWSRDPGIVIQTIVFPVFLLLMFQLVLGKTVTAMGGGGSVYRNVALTALVGVMYGALATGAGLVADRESGLLGRLWTLPVSRGGFVAARLCAEVVRAAVGTAVLFAIGAALGFRWHQGILAGIAALGVAAAFGLACACMSTALATRVSGKQVLMNLSALYLLMLFFTTGFAPASEYPGWLRPIVRYQPMSPAIDAIRGLTEGGAVARPLAISLAWSAAFVVVFGALSVTGFRRAAAQRT</sequence>
<evidence type="ECO:0000313" key="10">
    <source>
        <dbReference type="Proteomes" id="UP000621454"/>
    </source>
</evidence>
<evidence type="ECO:0000256" key="4">
    <source>
        <dbReference type="ARBA" id="ARBA00023136"/>
    </source>
</evidence>
<dbReference type="GO" id="GO:0043190">
    <property type="term" value="C:ATP-binding cassette (ABC) transporter complex"/>
    <property type="evidence" value="ECO:0007669"/>
    <property type="project" value="InterPro"/>
</dbReference>
<dbReference type="GO" id="GO:0046677">
    <property type="term" value="P:response to antibiotic"/>
    <property type="evidence" value="ECO:0007669"/>
    <property type="project" value="UniProtKB-KW"/>
</dbReference>
<keyword evidence="4 6" id="KW-0472">Membrane</keyword>
<comment type="subcellular location">
    <subcellularLocation>
        <location evidence="6">Cell membrane</location>
        <topology evidence="6">Multi-pass membrane protein</topology>
    </subcellularLocation>
    <subcellularLocation>
        <location evidence="1">Membrane</location>
        <topology evidence="1">Multi-pass membrane protein</topology>
    </subcellularLocation>
</comment>
<dbReference type="PANTHER" id="PTHR43229:SF2">
    <property type="entry name" value="NODULATION PROTEIN J"/>
    <property type="match status" value="1"/>
</dbReference>
<keyword evidence="6" id="KW-1003">Cell membrane</keyword>
<reference evidence="9" key="1">
    <citation type="journal article" date="2014" name="Int. J. Syst. Evol. Microbiol.">
        <title>Complete genome sequence of Corynebacterium casei LMG S-19264T (=DSM 44701T), isolated from a smear-ripened cheese.</title>
        <authorList>
            <consortium name="US DOE Joint Genome Institute (JGI-PGF)"/>
            <person name="Walter F."/>
            <person name="Albersmeier A."/>
            <person name="Kalinowski J."/>
            <person name="Ruckert C."/>
        </authorList>
    </citation>
    <scope>NUCLEOTIDE SEQUENCE</scope>
    <source>
        <strain evidence="9">CGMCC 1.12827</strain>
    </source>
</reference>
<proteinExistence type="inferred from homology"/>
<dbReference type="GO" id="GO:0140359">
    <property type="term" value="F:ABC-type transporter activity"/>
    <property type="evidence" value="ECO:0007669"/>
    <property type="project" value="InterPro"/>
</dbReference>
<evidence type="ECO:0000259" key="8">
    <source>
        <dbReference type="PROSITE" id="PS51012"/>
    </source>
</evidence>
<dbReference type="Proteomes" id="UP000621454">
    <property type="component" value="Unassembled WGS sequence"/>
</dbReference>
<evidence type="ECO:0000256" key="1">
    <source>
        <dbReference type="ARBA" id="ARBA00004141"/>
    </source>
</evidence>
<protein>
    <recommendedName>
        <fullName evidence="6">Transport permease protein</fullName>
    </recommendedName>
</protein>
<feature type="transmembrane region" description="Helical" evidence="6">
    <location>
        <begin position="246"/>
        <end position="268"/>
    </location>
</feature>
<dbReference type="InterPro" id="IPR013525">
    <property type="entry name" value="ABC2_TM"/>
</dbReference>
<dbReference type="PROSITE" id="PS51012">
    <property type="entry name" value="ABC_TM2"/>
    <property type="match status" value="1"/>
</dbReference>
<evidence type="ECO:0000256" key="6">
    <source>
        <dbReference type="RuleBase" id="RU361157"/>
    </source>
</evidence>
<gene>
    <name evidence="9" type="primary">drrC</name>
    <name evidence="9" type="ORF">GCM10011489_32070</name>
</gene>
<feature type="transmembrane region" description="Helical" evidence="6">
    <location>
        <begin position="189"/>
        <end position="208"/>
    </location>
</feature>
<keyword evidence="3 6" id="KW-1133">Transmembrane helix</keyword>
<feature type="transmembrane region" description="Helical" evidence="6">
    <location>
        <begin position="156"/>
        <end position="182"/>
    </location>
</feature>
<evidence type="ECO:0000313" key="9">
    <source>
        <dbReference type="EMBL" id="GGB42102.1"/>
    </source>
</evidence>
<evidence type="ECO:0000256" key="2">
    <source>
        <dbReference type="ARBA" id="ARBA00022692"/>
    </source>
</evidence>
<evidence type="ECO:0000256" key="5">
    <source>
        <dbReference type="ARBA" id="ARBA00023251"/>
    </source>
</evidence>
<feature type="domain" description="ABC transmembrane type-2" evidence="8">
    <location>
        <begin position="44"/>
        <end position="271"/>
    </location>
</feature>
<dbReference type="InterPro" id="IPR051784">
    <property type="entry name" value="Nod_factor_ABC_transporter"/>
</dbReference>
<comment type="similarity">
    <text evidence="6">Belongs to the ABC-2 integral membrane protein family.</text>
</comment>